<dbReference type="EMBL" id="LBZM01000017">
    <property type="protein sequence ID" value="KKR71855.1"/>
    <property type="molecule type" value="Genomic_DNA"/>
</dbReference>
<dbReference type="Proteomes" id="UP000034664">
    <property type="component" value="Unassembled WGS sequence"/>
</dbReference>
<reference evidence="1 2" key="1">
    <citation type="journal article" date="2015" name="Nature">
        <title>rRNA introns, odd ribosomes, and small enigmatic genomes across a large radiation of phyla.</title>
        <authorList>
            <person name="Brown C.T."/>
            <person name="Hug L.A."/>
            <person name="Thomas B.C."/>
            <person name="Sharon I."/>
            <person name="Castelle C.J."/>
            <person name="Singh A."/>
            <person name="Wilkins M.J."/>
            <person name="Williams K.H."/>
            <person name="Banfield J.F."/>
        </authorList>
    </citation>
    <scope>NUCLEOTIDE SEQUENCE [LARGE SCALE GENOMIC DNA]</scope>
</reference>
<proteinExistence type="predicted"/>
<sequence>MHLEQGFYPEIWKMTHPLLPEKSTIIGGIIQSMFGVTKQMDSLQLIAYTGYIFVMNKIVFGNKSLKTISS</sequence>
<organism evidence="1 2">
    <name type="scientific">Candidatus Roizmanbacteria bacterium GW2011_GWB1_40_7</name>
    <dbReference type="NCBI Taxonomy" id="1618482"/>
    <lineage>
        <taxon>Bacteria</taxon>
        <taxon>Candidatus Roizmaniibacteriota</taxon>
    </lineage>
</organism>
<comment type="caution">
    <text evidence="1">The sequence shown here is derived from an EMBL/GenBank/DDBJ whole genome shotgun (WGS) entry which is preliminary data.</text>
</comment>
<dbReference type="AlphaFoldDB" id="A0A0G0VIP7"/>
<gene>
    <name evidence="1" type="ORF">UU14_C0017G0020</name>
</gene>
<name>A0A0G0VIP7_9BACT</name>
<protein>
    <submittedName>
        <fullName evidence="1">Uncharacterized protein</fullName>
    </submittedName>
</protein>
<evidence type="ECO:0000313" key="1">
    <source>
        <dbReference type="EMBL" id="KKR71855.1"/>
    </source>
</evidence>
<accession>A0A0G0VIP7</accession>
<evidence type="ECO:0000313" key="2">
    <source>
        <dbReference type="Proteomes" id="UP000034664"/>
    </source>
</evidence>